<dbReference type="EMBL" id="CABIKM010000007">
    <property type="protein sequence ID" value="VUZ84183.1"/>
    <property type="molecule type" value="Genomic_DNA"/>
</dbReference>
<keyword evidence="2" id="KW-0812">Transmembrane</keyword>
<evidence type="ECO:0000313" key="4">
    <source>
        <dbReference type="EMBL" id="VUZ84183.1"/>
    </source>
</evidence>
<reference evidence="4 5" key="1">
    <citation type="submission" date="2019-07" db="EMBL/GenBank/DDBJ databases">
        <authorList>
            <person name="Cremers G."/>
        </authorList>
    </citation>
    <scope>NUCLEOTIDE SEQUENCE [LARGE SCALE GENOMIC DNA]</scope>
</reference>
<evidence type="ECO:0000256" key="1">
    <source>
        <dbReference type="SAM" id="MobiDB-lite"/>
    </source>
</evidence>
<keyword evidence="2" id="KW-1133">Transmembrane helix</keyword>
<accession>A0A564ZG88</accession>
<feature type="signal peptide" evidence="3">
    <location>
        <begin position="1"/>
        <end position="23"/>
    </location>
</feature>
<feature type="transmembrane region" description="Helical" evidence="2">
    <location>
        <begin position="232"/>
        <end position="250"/>
    </location>
</feature>
<evidence type="ECO:0000313" key="5">
    <source>
        <dbReference type="Proteomes" id="UP000334340"/>
    </source>
</evidence>
<feature type="chain" id="PRO_5021772722" evidence="3">
    <location>
        <begin position="24"/>
        <end position="258"/>
    </location>
</feature>
<feature type="region of interest" description="Disordered" evidence="1">
    <location>
        <begin position="171"/>
        <end position="195"/>
    </location>
</feature>
<keyword evidence="3" id="KW-0732">Signal</keyword>
<name>A0A564ZG88_9BACT</name>
<proteinExistence type="predicted"/>
<evidence type="ECO:0000256" key="3">
    <source>
        <dbReference type="SAM" id="SignalP"/>
    </source>
</evidence>
<keyword evidence="2" id="KW-0472">Membrane</keyword>
<organism evidence="4 5">
    <name type="scientific">Candidatus Methylomirabilis lanthanidiphila</name>
    <dbReference type="NCBI Taxonomy" id="2211376"/>
    <lineage>
        <taxon>Bacteria</taxon>
        <taxon>Candidatus Methylomirabilota</taxon>
        <taxon>Candidatus Methylomirabilia</taxon>
        <taxon>Candidatus Methylomirabilales</taxon>
        <taxon>Candidatus Methylomirabilaceae</taxon>
        <taxon>Candidatus Methylomirabilis</taxon>
    </lineage>
</organism>
<protein>
    <submittedName>
        <fullName evidence="4">Uncharacterized protein</fullName>
    </submittedName>
</protein>
<keyword evidence="5" id="KW-1185">Reference proteome</keyword>
<dbReference type="Proteomes" id="UP000334340">
    <property type="component" value="Unassembled WGS sequence"/>
</dbReference>
<dbReference type="AlphaFoldDB" id="A0A564ZG88"/>
<sequence>MKPLISAGCAMILLLGGTSKALAHGGGGDAMGDWDKADECSQQKGHYLVHLTTYQQKNTAADIRKLQEVGSVQFKEEFQSYCGGVPKTGKLWMAFDLYNEELRTLPVSIRIVEAEGAGHQHTGGEGGHDHAIISLPQTVYQDGTARVDIEILKAGHYVAILELEKAEPGIAHHPHSPSDPGELNRVIHSHGSDDPTPAEIQAVDLTYSFPFTVGLQMKKHLPWYLTNLGTELAGTLLGISALVFGVRYYMNGRHKQSS</sequence>
<gene>
    <name evidence="4" type="ORF">MELA_00549</name>
</gene>
<evidence type="ECO:0000256" key="2">
    <source>
        <dbReference type="SAM" id="Phobius"/>
    </source>
</evidence>